<name>M3ELD0_9LEPT</name>
<evidence type="ECO:0000256" key="1">
    <source>
        <dbReference type="SAM" id="Phobius"/>
    </source>
</evidence>
<sequence>MPQFKKKLRVKSAIILKKGKKEFLHLSVCFSKLDCFILFLVLNFLKIQR</sequence>
<accession>M3ELD0</accession>
<keyword evidence="1" id="KW-0472">Membrane</keyword>
<keyword evidence="1" id="KW-1133">Transmembrane helix</keyword>
<protein>
    <submittedName>
        <fullName evidence="2">Uncharacterized protein</fullName>
    </submittedName>
</protein>
<evidence type="ECO:0000313" key="3">
    <source>
        <dbReference type="Proteomes" id="UP000011770"/>
    </source>
</evidence>
<dbReference type="AlphaFoldDB" id="M3ELD0"/>
<evidence type="ECO:0000313" key="2">
    <source>
        <dbReference type="EMBL" id="EMF81858.1"/>
    </source>
</evidence>
<organism evidence="2 3">
    <name type="scientific">Leptospira weilii serovar Topaz str. LT2116</name>
    <dbReference type="NCBI Taxonomy" id="1088540"/>
    <lineage>
        <taxon>Bacteria</taxon>
        <taxon>Pseudomonadati</taxon>
        <taxon>Spirochaetota</taxon>
        <taxon>Spirochaetia</taxon>
        <taxon>Leptospirales</taxon>
        <taxon>Leptospiraceae</taxon>
        <taxon>Leptospira</taxon>
    </lineage>
</organism>
<proteinExistence type="predicted"/>
<dbReference type="Proteomes" id="UP000011770">
    <property type="component" value="Unassembled WGS sequence"/>
</dbReference>
<gene>
    <name evidence="2" type="ORF">LEP1GSC188_0867</name>
</gene>
<reference evidence="2 3" key="1">
    <citation type="submission" date="2013-01" db="EMBL/GenBank/DDBJ databases">
        <authorList>
            <person name="Harkins D.M."/>
            <person name="Durkin A.S."/>
            <person name="Brinkac L.M."/>
            <person name="Haft D.H."/>
            <person name="Selengut J.D."/>
            <person name="Sanka R."/>
            <person name="DePew J."/>
            <person name="Purushe J."/>
            <person name="Tulsiani S.M."/>
            <person name="Graham G.C."/>
            <person name="Burns M.-A."/>
            <person name="Dohnt M.F."/>
            <person name="Smythe L.D."/>
            <person name="McKay D.B."/>
            <person name="Craig S.B."/>
            <person name="Vinetz J.M."/>
            <person name="Sutton G.G."/>
            <person name="Nierman W.C."/>
            <person name="Fouts D.E."/>
        </authorList>
    </citation>
    <scope>NUCLEOTIDE SEQUENCE [LARGE SCALE GENOMIC DNA]</scope>
    <source>
        <strain evidence="2 3">LT2116</strain>
    </source>
</reference>
<keyword evidence="1" id="KW-0812">Transmembrane</keyword>
<comment type="caution">
    <text evidence="2">The sequence shown here is derived from an EMBL/GenBank/DDBJ whole genome shotgun (WGS) entry which is preliminary data.</text>
</comment>
<dbReference type="EMBL" id="AHOR02000029">
    <property type="protein sequence ID" value="EMF81858.1"/>
    <property type="molecule type" value="Genomic_DNA"/>
</dbReference>
<feature type="transmembrane region" description="Helical" evidence="1">
    <location>
        <begin position="23"/>
        <end position="45"/>
    </location>
</feature>